<evidence type="ECO:0000256" key="12">
    <source>
        <dbReference type="ARBA" id="ARBA00033413"/>
    </source>
</evidence>
<evidence type="ECO:0000256" key="4">
    <source>
        <dbReference type="ARBA" id="ARBA00016218"/>
    </source>
</evidence>
<evidence type="ECO:0000256" key="7">
    <source>
        <dbReference type="ARBA" id="ARBA00022777"/>
    </source>
</evidence>
<evidence type="ECO:0000256" key="8">
    <source>
        <dbReference type="ARBA" id="ARBA00022840"/>
    </source>
</evidence>
<dbReference type="PROSITE" id="PS00794">
    <property type="entry name" value="HPPK"/>
    <property type="match status" value="1"/>
</dbReference>
<dbReference type="SUPFAM" id="SSF55083">
    <property type="entry name" value="6-hydroxymethyl-7,8-dihydropterin pyrophosphokinase, HPPK"/>
    <property type="match status" value="1"/>
</dbReference>
<dbReference type="Pfam" id="PF01288">
    <property type="entry name" value="HPPK"/>
    <property type="match status" value="1"/>
</dbReference>
<organism evidence="14 15">
    <name type="scientific">Jannaschia ovalis</name>
    <dbReference type="NCBI Taxonomy" id="3038773"/>
    <lineage>
        <taxon>Bacteria</taxon>
        <taxon>Pseudomonadati</taxon>
        <taxon>Pseudomonadota</taxon>
        <taxon>Alphaproteobacteria</taxon>
        <taxon>Rhodobacterales</taxon>
        <taxon>Roseobacteraceae</taxon>
        <taxon>Jannaschia</taxon>
    </lineage>
</organism>
<feature type="domain" description="7,8-dihydro-6-hydroxymethylpterin-pyrophosphokinase" evidence="13">
    <location>
        <begin position="68"/>
        <end position="79"/>
    </location>
</feature>
<evidence type="ECO:0000259" key="13">
    <source>
        <dbReference type="PROSITE" id="PS00794"/>
    </source>
</evidence>
<evidence type="ECO:0000313" key="14">
    <source>
        <dbReference type="EMBL" id="WGH79219.1"/>
    </source>
</evidence>
<proteinExistence type="inferred from homology"/>
<keyword evidence="9" id="KW-0289">Folate biosynthesis</keyword>
<evidence type="ECO:0000256" key="2">
    <source>
        <dbReference type="ARBA" id="ARBA00005810"/>
    </source>
</evidence>
<dbReference type="Proteomes" id="UP001243420">
    <property type="component" value="Chromosome"/>
</dbReference>
<sequence>MQSLARALARLGGVRRLSRPWRSPAWPPGSGPDFVNAAALVAGPADPQAMLARLHGVEARAGRVRDRRWGPRVLDLDLLASGGLVRPDPWAQRAWAELAPAAQARVAPDRLILPHPRLADRGFVLAPLAEIAPRWRHPVTGRSVAAMWAALPLERRAGLRPMVWR</sequence>
<evidence type="ECO:0000256" key="1">
    <source>
        <dbReference type="ARBA" id="ARBA00005051"/>
    </source>
</evidence>
<dbReference type="PANTHER" id="PTHR43071">
    <property type="entry name" value="2-AMINO-4-HYDROXY-6-HYDROXYMETHYLDIHYDROPTERIDINE PYROPHOSPHOKINASE"/>
    <property type="match status" value="1"/>
</dbReference>
<evidence type="ECO:0000256" key="3">
    <source>
        <dbReference type="ARBA" id="ARBA00013253"/>
    </source>
</evidence>
<evidence type="ECO:0000256" key="9">
    <source>
        <dbReference type="ARBA" id="ARBA00022909"/>
    </source>
</evidence>
<gene>
    <name evidence="14" type="primary">folK</name>
    <name evidence="14" type="ORF">P8627_02850</name>
</gene>
<reference evidence="14 15" key="1">
    <citation type="submission" date="2023-04" db="EMBL/GenBank/DDBJ databases">
        <title>Jannaschia ovalis sp. nov., a marine bacterium isolated from sea tidal flat.</title>
        <authorList>
            <person name="Kwon D.Y."/>
            <person name="Kim J.-J."/>
        </authorList>
    </citation>
    <scope>NUCLEOTIDE SEQUENCE [LARGE SCALE GENOMIC DNA]</scope>
    <source>
        <strain evidence="14 15">GRR-S6-38</strain>
    </source>
</reference>
<dbReference type="PANTHER" id="PTHR43071:SF1">
    <property type="entry name" value="2-AMINO-4-HYDROXY-6-HYDROXYMETHYLDIHYDROPTERIDINE PYROPHOSPHOKINASE"/>
    <property type="match status" value="1"/>
</dbReference>
<keyword evidence="7" id="KW-0418">Kinase</keyword>
<dbReference type="Gene3D" id="3.30.70.560">
    <property type="entry name" value="7,8-Dihydro-6-hydroxymethylpterin-pyrophosphokinase HPPK"/>
    <property type="match status" value="1"/>
</dbReference>
<evidence type="ECO:0000256" key="11">
    <source>
        <dbReference type="ARBA" id="ARBA00029766"/>
    </source>
</evidence>
<evidence type="ECO:0000256" key="6">
    <source>
        <dbReference type="ARBA" id="ARBA00022741"/>
    </source>
</evidence>
<comment type="similarity">
    <text evidence="2">Belongs to the HPPK family.</text>
</comment>
<keyword evidence="8" id="KW-0067">ATP-binding</keyword>
<keyword evidence="15" id="KW-1185">Reference proteome</keyword>
<dbReference type="InterPro" id="IPR035907">
    <property type="entry name" value="Hppk_sf"/>
</dbReference>
<protein>
    <recommendedName>
        <fullName evidence="4">2-amino-4-hydroxy-6-hydroxymethyldihydropteridine pyrophosphokinase</fullName>
        <ecNumber evidence="3">2.7.6.3</ecNumber>
    </recommendedName>
    <alternativeName>
        <fullName evidence="11">6-hydroxymethyl-7,8-dihydropterin pyrophosphokinase</fullName>
    </alternativeName>
    <alternativeName>
        <fullName evidence="12">7,8-dihydro-6-hydroxymethylpterin-pyrophosphokinase</fullName>
    </alternativeName>
</protein>
<name>A0ABY8LD28_9RHOB</name>
<comment type="function">
    <text evidence="10">Catalyzes the transfer of pyrophosphate from adenosine triphosphate (ATP) to 6-hydroxymethyl-7,8-dihydropterin, an enzymatic step in folate biosynthesis pathway.</text>
</comment>
<dbReference type="EC" id="2.7.6.3" evidence="3"/>
<dbReference type="EMBL" id="CP122537">
    <property type="protein sequence ID" value="WGH79219.1"/>
    <property type="molecule type" value="Genomic_DNA"/>
</dbReference>
<evidence type="ECO:0000256" key="10">
    <source>
        <dbReference type="ARBA" id="ARBA00029409"/>
    </source>
</evidence>
<comment type="pathway">
    <text evidence="1">Cofactor biosynthesis; tetrahydrofolate biosynthesis; 2-amino-4-hydroxy-6-hydroxymethyl-7,8-dihydropteridine diphosphate from 7,8-dihydroneopterin triphosphate: step 4/4.</text>
</comment>
<keyword evidence="6" id="KW-0547">Nucleotide-binding</keyword>
<dbReference type="CDD" id="cd00483">
    <property type="entry name" value="HPPK"/>
    <property type="match status" value="1"/>
</dbReference>
<evidence type="ECO:0000313" key="15">
    <source>
        <dbReference type="Proteomes" id="UP001243420"/>
    </source>
</evidence>
<dbReference type="GO" id="GO:0003848">
    <property type="term" value="F:2-amino-4-hydroxy-6-hydroxymethyldihydropteridine diphosphokinase activity"/>
    <property type="evidence" value="ECO:0007669"/>
    <property type="project" value="UniProtKB-EC"/>
</dbReference>
<accession>A0ABY8LD28</accession>
<keyword evidence="5 14" id="KW-0808">Transferase</keyword>
<dbReference type="InterPro" id="IPR000550">
    <property type="entry name" value="Hppk"/>
</dbReference>
<dbReference type="RefSeq" id="WP_279966007.1">
    <property type="nucleotide sequence ID" value="NZ_CP122537.1"/>
</dbReference>
<evidence type="ECO:0000256" key="5">
    <source>
        <dbReference type="ARBA" id="ARBA00022679"/>
    </source>
</evidence>
<dbReference type="NCBIfam" id="TIGR01498">
    <property type="entry name" value="folK"/>
    <property type="match status" value="1"/>
</dbReference>